<accession>A0A9P6A6C7</accession>
<comment type="caution">
    <text evidence="3">The sequence shown here is derived from an EMBL/GenBank/DDBJ whole genome shotgun (WGS) entry which is preliminary data.</text>
</comment>
<evidence type="ECO:0000313" key="3">
    <source>
        <dbReference type="EMBL" id="KAF9500434.1"/>
    </source>
</evidence>
<keyword evidence="4" id="KW-1185">Reference proteome</keyword>
<keyword evidence="2" id="KW-1133">Transmembrane helix</keyword>
<reference evidence="3" key="1">
    <citation type="submission" date="2020-11" db="EMBL/GenBank/DDBJ databases">
        <authorList>
            <consortium name="DOE Joint Genome Institute"/>
            <person name="Ahrendt S."/>
            <person name="Riley R."/>
            <person name="Andreopoulos W."/>
            <person name="Labutti K."/>
            <person name="Pangilinan J."/>
            <person name="Ruiz-Duenas F.J."/>
            <person name="Barrasa J.M."/>
            <person name="Sanchez-Garcia M."/>
            <person name="Camarero S."/>
            <person name="Miyauchi S."/>
            <person name="Serrano A."/>
            <person name="Linde D."/>
            <person name="Babiker R."/>
            <person name="Drula E."/>
            <person name="Ayuso-Fernandez I."/>
            <person name="Pacheco R."/>
            <person name="Padilla G."/>
            <person name="Ferreira P."/>
            <person name="Barriuso J."/>
            <person name="Kellner H."/>
            <person name="Castanera R."/>
            <person name="Alfaro M."/>
            <person name="Ramirez L."/>
            <person name="Pisabarro A.G."/>
            <person name="Kuo A."/>
            <person name="Tritt A."/>
            <person name="Lipzen A."/>
            <person name="He G."/>
            <person name="Yan M."/>
            <person name="Ng V."/>
            <person name="Cullen D."/>
            <person name="Martin F."/>
            <person name="Rosso M.-N."/>
            <person name="Henrissat B."/>
            <person name="Hibbett D."/>
            <person name="Martinez A.T."/>
            <person name="Grigoriev I.V."/>
        </authorList>
    </citation>
    <scope>NUCLEOTIDE SEQUENCE</scope>
    <source>
        <strain evidence="3">ATCC 90797</strain>
    </source>
</reference>
<proteinExistence type="predicted"/>
<feature type="region of interest" description="Disordered" evidence="1">
    <location>
        <begin position="208"/>
        <end position="233"/>
    </location>
</feature>
<organism evidence="3 4">
    <name type="scientific">Pleurotus eryngii</name>
    <name type="common">Boletus of the steppes</name>
    <dbReference type="NCBI Taxonomy" id="5323"/>
    <lineage>
        <taxon>Eukaryota</taxon>
        <taxon>Fungi</taxon>
        <taxon>Dikarya</taxon>
        <taxon>Basidiomycota</taxon>
        <taxon>Agaricomycotina</taxon>
        <taxon>Agaricomycetes</taxon>
        <taxon>Agaricomycetidae</taxon>
        <taxon>Agaricales</taxon>
        <taxon>Pleurotineae</taxon>
        <taxon>Pleurotaceae</taxon>
        <taxon>Pleurotus</taxon>
    </lineage>
</organism>
<evidence type="ECO:0000256" key="2">
    <source>
        <dbReference type="SAM" id="Phobius"/>
    </source>
</evidence>
<dbReference type="OrthoDB" id="2928187at2759"/>
<sequence>MVTQVRLSQPIVSLNFQTDMYHHQLLSFASISIKMPAALSTTASPGLVMFLRIMAAVFALFVVCFVALIIGWSLYRKHAARRTTPVVGEDGSNAVPPEADNGESVVGFPDLAPKSPTLPAVRSVDDSEKLAATFTVTKSFRMANNKPSVDKTSSKSFIPYRAPLEASRSPNLKHARNGNDPQLQSIFPIKISIWARYIPRNPSPLGPYDRRGRVFTRGPAPTRSRSCKENTPKRHPMMKSRVFALRYAPA</sequence>
<gene>
    <name evidence="3" type="ORF">BDN71DRAFT_1585958</name>
</gene>
<keyword evidence="2" id="KW-0472">Membrane</keyword>
<dbReference type="Proteomes" id="UP000807025">
    <property type="component" value="Unassembled WGS sequence"/>
</dbReference>
<feature type="transmembrane region" description="Helical" evidence="2">
    <location>
        <begin position="49"/>
        <end position="75"/>
    </location>
</feature>
<evidence type="ECO:0000256" key="1">
    <source>
        <dbReference type="SAM" id="MobiDB-lite"/>
    </source>
</evidence>
<keyword evidence="2" id="KW-0812">Transmembrane</keyword>
<evidence type="ECO:0000313" key="4">
    <source>
        <dbReference type="Proteomes" id="UP000807025"/>
    </source>
</evidence>
<protein>
    <submittedName>
        <fullName evidence="3">Uncharacterized protein</fullName>
    </submittedName>
</protein>
<name>A0A9P6A6C7_PLEER</name>
<dbReference type="EMBL" id="MU154527">
    <property type="protein sequence ID" value="KAF9500434.1"/>
    <property type="molecule type" value="Genomic_DNA"/>
</dbReference>
<dbReference type="AlphaFoldDB" id="A0A9P6A6C7"/>